<evidence type="ECO:0000313" key="1">
    <source>
        <dbReference type="EMBL" id="GFR98175.1"/>
    </source>
</evidence>
<dbReference type="EMBL" id="BMAT01012728">
    <property type="protein sequence ID" value="GFR98175.1"/>
    <property type="molecule type" value="Genomic_DNA"/>
</dbReference>
<comment type="caution">
    <text evidence="1">The sequence shown here is derived from an EMBL/GenBank/DDBJ whole genome shotgun (WGS) entry which is preliminary data.</text>
</comment>
<evidence type="ECO:0000313" key="2">
    <source>
        <dbReference type="Proteomes" id="UP000762676"/>
    </source>
</evidence>
<dbReference type="AlphaFoldDB" id="A0AAV4HNL8"/>
<protein>
    <submittedName>
        <fullName evidence="1">Uncharacterized protein</fullName>
    </submittedName>
</protein>
<reference evidence="1 2" key="1">
    <citation type="journal article" date="2021" name="Elife">
        <title>Chloroplast acquisition without the gene transfer in kleptoplastic sea slugs, Plakobranchus ocellatus.</title>
        <authorList>
            <person name="Maeda T."/>
            <person name="Takahashi S."/>
            <person name="Yoshida T."/>
            <person name="Shimamura S."/>
            <person name="Takaki Y."/>
            <person name="Nagai Y."/>
            <person name="Toyoda A."/>
            <person name="Suzuki Y."/>
            <person name="Arimoto A."/>
            <person name="Ishii H."/>
            <person name="Satoh N."/>
            <person name="Nishiyama T."/>
            <person name="Hasebe M."/>
            <person name="Maruyama T."/>
            <person name="Minagawa J."/>
            <person name="Obokata J."/>
            <person name="Shigenobu S."/>
        </authorList>
    </citation>
    <scope>NUCLEOTIDE SEQUENCE [LARGE SCALE GENOMIC DNA]</scope>
</reference>
<proteinExistence type="predicted"/>
<organism evidence="1 2">
    <name type="scientific">Elysia marginata</name>
    <dbReference type="NCBI Taxonomy" id="1093978"/>
    <lineage>
        <taxon>Eukaryota</taxon>
        <taxon>Metazoa</taxon>
        <taxon>Spiralia</taxon>
        <taxon>Lophotrochozoa</taxon>
        <taxon>Mollusca</taxon>
        <taxon>Gastropoda</taxon>
        <taxon>Heterobranchia</taxon>
        <taxon>Euthyneura</taxon>
        <taxon>Panpulmonata</taxon>
        <taxon>Sacoglossa</taxon>
        <taxon>Placobranchoidea</taxon>
        <taxon>Plakobranchidae</taxon>
        <taxon>Elysia</taxon>
    </lineage>
</organism>
<dbReference type="Proteomes" id="UP000762676">
    <property type="component" value="Unassembled WGS sequence"/>
</dbReference>
<gene>
    <name evidence="1" type="ORF">ElyMa_006343300</name>
</gene>
<sequence length="88" mass="9192">MLQTGTLREPVVIDGSTPGRPAILAFLECGPSSAGPGLGYGWPAGIDQSLAPTRDQVPATGSVWESCSRPENDGGFTLFIHQLPPASW</sequence>
<keyword evidence="2" id="KW-1185">Reference proteome</keyword>
<accession>A0AAV4HNL8</accession>
<name>A0AAV4HNL8_9GAST</name>